<evidence type="ECO:0008006" key="3">
    <source>
        <dbReference type="Google" id="ProtNLM"/>
    </source>
</evidence>
<reference evidence="1 2" key="1">
    <citation type="journal article" date="2023" name="Insect Mol. Biol.">
        <title>Genome sequencing provides insights into the evolution of gene families encoding plant cell wall-degrading enzymes in longhorned beetles.</title>
        <authorList>
            <person name="Shin N.R."/>
            <person name="Okamura Y."/>
            <person name="Kirsch R."/>
            <person name="Pauchet Y."/>
        </authorList>
    </citation>
    <scope>NUCLEOTIDE SEQUENCE [LARGE SCALE GENOMIC DNA]</scope>
    <source>
        <strain evidence="1">EAD_L_NR</strain>
    </source>
</reference>
<gene>
    <name evidence="1" type="ORF">NQ315_005785</name>
</gene>
<dbReference type="Proteomes" id="UP001159042">
    <property type="component" value="Unassembled WGS sequence"/>
</dbReference>
<organism evidence="1 2">
    <name type="scientific">Exocentrus adspersus</name>
    <dbReference type="NCBI Taxonomy" id="1586481"/>
    <lineage>
        <taxon>Eukaryota</taxon>
        <taxon>Metazoa</taxon>
        <taxon>Ecdysozoa</taxon>
        <taxon>Arthropoda</taxon>
        <taxon>Hexapoda</taxon>
        <taxon>Insecta</taxon>
        <taxon>Pterygota</taxon>
        <taxon>Neoptera</taxon>
        <taxon>Endopterygota</taxon>
        <taxon>Coleoptera</taxon>
        <taxon>Polyphaga</taxon>
        <taxon>Cucujiformia</taxon>
        <taxon>Chrysomeloidea</taxon>
        <taxon>Cerambycidae</taxon>
        <taxon>Lamiinae</taxon>
        <taxon>Acanthocinini</taxon>
        <taxon>Exocentrus</taxon>
    </lineage>
</organism>
<dbReference type="InterPro" id="IPR012337">
    <property type="entry name" value="RNaseH-like_sf"/>
</dbReference>
<dbReference type="SUPFAM" id="SSF53098">
    <property type="entry name" value="Ribonuclease H-like"/>
    <property type="match status" value="1"/>
</dbReference>
<name>A0AAV8VRS7_9CUCU</name>
<accession>A0AAV8VRS7</accession>
<evidence type="ECO:0000313" key="1">
    <source>
        <dbReference type="EMBL" id="KAJ8916780.1"/>
    </source>
</evidence>
<dbReference type="InterPro" id="IPR036397">
    <property type="entry name" value="RNaseH_sf"/>
</dbReference>
<keyword evidence="2" id="KW-1185">Reference proteome</keyword>
<feature type="non-terminal residue" evidence="1">
    <location>
        <position position="1"/>
    </location>
</feature>
<dbReference type="Gene3D" id="3.30.420.10">
    <property type="entry name" value="Ribonuclease H-like superfamily/Ribonuclease H"/>
    <property type="match status" value="1"/>
</dbReference>
<dbReference type="GO" id="GO:0003676">
    <property type="term" value="F:nucleic acid binding"/>
    <property type="evidence" value="ECO:0007669"/>
    <property type="project" value="InterPro"/>
</dbReference>
<dbReference type="EMBL" id="JANEYG010000039">
    <property type="protein sequence ID" value="KAJ8916780.1"/>
    <property type="molecule type" value="Genomic_DNA"/>
</dbReference>
<proteinExistence type="predicted"/>
<evidence type="ECO:0000313" key="2">
    <source>
        <dbReference type="Proteomes" id="UP001159042"/>
    </source>
</evidence>
<protein>
    <recommendedName>
        <fullName evidence="3">RNase H type-1 domain-containing protein</fullName>
    </recommendedName>
</protein>
<comment type="caution">
    <text evidence="1">The sequence shown here is derived from an EMBL/GenBank/DDBJ whole genome shotgun (WGS) entry which is preliminary data.</text>
</comment>
<sequence>RLECRAITGAISSKPSAALEILRDLLPLRIYLEREARWVTYRNKQMAINLPQTNIMEHNRMLVEGMESHSVLGMVSDGLPARINLDLPYNIFFPRRDEWERNRTDLLRADICWYTNGSKTPGGAEAGAEIHAIELCGKIFCDSRAALGSHLGSYHCTPKALWNCQQTLSRVGGTNRLILVWIPGHIGLRGNEVEDYLARRGAASGFYPIQSKYHEDLSLMDGYIFILYRFIKHREIKPDTLLNIENFKETAK</sequence>
<dbReference type="AlphaFoldDB" id="A0AAV8VRS7"/>